<protein>
    <submittedName>
        <fullName evidence="4">Transmembrane sensor</fullName>
    </submittedName>
</protein>
<dbReference type="EMBL" id="JACIJC010000001">
    <property type="protein sequence ID" value="MBB5684862.1"/>
    <property type="molecule type" value="Genomic_DNA"/>
</dbReference>
<accession>A0A7W9AFS7</accession>
<feature type="domain" description="FecR protein" evidence="2">
    <location>
        <begin position="107"/>
        <end position="199"/>
    </location>
</feature>
<name>A0A7W9AFS7_9SPHN</name>
<dbReference type="PANTHER" id="PTHR30273:SF2">
    <property type="entry name" value="PROTEIN FECR"/>
    <property type="match status" value="1"/>
</dbReference>
<dbReference type="Proteomes" id="UP000549617">
    <property type="component" value="Unassembled WGS sequence"/>
</dbReference>
<evidence type="ECO:0000259" key="2">
    <source>
        <dbReference type="Pfam" id="PF04773"/>
    </source>
</evidence>
<dbReference type="PIRSF" id="PIRSF018266">
    <property type="entry name" value="FecR"/>
    <property type="match status" value="1"/>
</dbReference>
<keyword evidence="1" id="KW-1133">Transmembrane helix</keyword>
<dbReference type="InterPro" id="IPR032623">
    <property type="entry name" value="FecR_N"/>
</dbReference>
<dbReference type="PANTHER" id="PTHR30273">
    <property type="entry name" value="PERIPLASMIC SIGNAL SENSOR AND SIGMA FACTOR ACTIVATOR FECR-RELATED"/>
    <property type="match status" value="1"/>
</dbReference>
<evidence type="ECO:0000313" key="4">
    <source>
        <dbReference type="EMBL" id="MBB5684862.1"/>
    </source>
</evidence>
<dbReference type="InterPro" id="IPR006860">
    <property type="entry name" value="FecR"/>
</dbReference>
<dbReference type="InterPro" id="IPR012373">
    <property type="entry name" value="Ferrdict_sens_TM"/>
</dbReference>
<evidence type="ECO:0000259" key="3">
    <source>
        <dbReference type="Pfam" id="PF16220"/>
    </source>
</evidence>
<dbReference type="AlphaFoldDB" id="A0A7W9AFS7"/>
<dbReference type="Pfam" id="PF16220">
    <property type="entry name" value="DUF4880"/>
    <property type="match status" value="1"/>
</dbReference>
<gene>
    <name evidence="4" type="ORF">FHS49_000853</name>
</gene>
<evidence type="ECO:0000256" key="1">
    <source>
        <dbReference type="SAM" id="Phobius"/>
    </source>
</evidence>
<organism evidence="4 5">
    <name type="scientific">Sphingobium boeckii</name>
    <dbReference type="NCBI Taxonomy" id="1082345"/>
    <lineage>
        <taxon>Bacteria</taxon>
        <taxon>Pseudomonadati</taxon>
        <taxon>Pseudomonadota</taxon>
        <taxon>Alphaproteobacteria</taxon>
        <taxon>Sphingomonadales</taxon>
        <taxon>Sphingomonadaceae</taxon>
        <taxon>Sphingobium</taxon>
    </lineage>
</organism>
<comment type="caution">
    <text evidence="4">The sequence shown here is derived from an EMBL/GenBank/DDBJ whole genome shotgun (WGS) entry which is preliminary data.</text>
</comment>
<dbReference type="Gene3D" id="2.60.120.1440">
    <property type="match status" value="1"/>
</dbReference>
<dbReference type="Pfam" id="PF04773">
    <property type="entry name" value="FecR"/>
    <property type="match status" value="1"/>
</dbReference>
<dbReference type="RefSeq" id="WP_184015544.1">
    <property type="nucleotide sequence ID" value="NZ_JACIJC010000001.1"/>
</dbReference>
<proteinExistence type="predicted"/>
<sequence length="324" mass="35446">MQIAADAALWVNRLDQPVIDTSASAAFDAWMAADARHRESFADMQALWHSDTLLQALERSEASIAEGEAPVTRASRFADLRRSALWFAMAGSAAMLFLIVPKLGVETYRTGTGGGRTIVLADGSHVDLSGDAELSVRIMPWRREVTLARGEAFFDVAHERWRPFLVKSGSTSVRVLGTAFNVDRQSATRTAVEVYRGAVTLDTPRTQDIVLHKGDHARVVDDRITAQATNPNAGVGRHDKPDWTAGWFEASDVPMSVLIAKVQRYSLRPIRLRDPKMAALPVSGRFQVSDPARVLNAIRGAYALEVRYDRDVIRIAPSAGGPAS</sequence>
<dbReference type="GO" id="GO:0016989">
    <property type="term" value="F:sigma factor antagonist activity"/>
    <property type="evidence" value="ECO:0007669"/>
    <property type="project" value="TreeGrafter"/>
</dbReference>
<keyword evidence="5" id="KW-1185">Reference proteome</keyword>
<keyword evidence="1 4" id="KW-0812">Transmembrane</keyword>
<reference evidence="4 5" key="1">
    <citation type="submission" date="2020-08" db="EMBL/GenBank/DDBJ databases">
        <title>Genomic Encyclopedia of Type Strains, Phase IV (KMG-IV): sequencing the most valuable type-strain genomes for metagenomic binning, comparative biology and taxonomic classification.</title>
        <authorList>
            <person name="Goeker M."/>
        </authorList>
    </citation>
    <scope>NUCLEOTIDE SEQUENCE [LARGE SCALE GENOMIC DNA]</scope>
    <source>
        <strain evidence="4 5">DSM 25079</strain>
    </source>
</reference>
<keyword evidence="1" id="KW-0472">Membrane</keyword>
<feature type="transmembrane region" description="Helical" evidence="1">
    <location>
        <begin position="83"/>
        <end position="100"/>
    </location>
</feature>
<feature type="domain" description="FecR N-terminal" evidence="3">
    <location>
        <begin position="6"/>
        <end position="47"/>
    </location>
</feature>
<evidence type="ECO:0000313" key="5">
    <source>
        <dbReference type="Proteomes" id="UP000549617"/>
    </source>
</evidence>